<comment type="caution">
    <text evidence="1">The sequence shown here is derived from an EMBL/GenBank/DDBJ whole genome shotgun (WGS) entry which is preliminary data.</text>
</comment>
<reference evidence="2" key="1">
    <citation type="journal article" date="2019" name="Int. J. Syst. Evol. Microbiol.">
        <title>The Global Catalogue of Microorganisms (GCM) 10K type strain sequencing project: providing services to taxonomists for standard genome sequencing and annotation.</title>
        <authorList>
            <consortium name="The Broad Institute Genomics Platform"/>
            <consortium name="The Broad Institute Genome Sequencing Center for Infectious Disease"/>
            <person name="Wu L."/>
            <person name="Ma J."/>
        </authorList>
    </citation>
    <scope>NUCLEOTIDE SEQUENCE [LARGE SCALE GENOMIC DNA]</scope>
    <source>
        <strain evidence="2">CCM 8904</strain>
    </source>
</reference>
<evidence type="ECO:0000313" key="2">
    <source>
        <dbReference type="Proteomes" id="UP001596289"/>
    </source>
</evidence>
<protein>
    <submittedName>
        <fullName evidence="1">DUF2971 domain-containing protein</fullName>
    </submittedName>
</protein>
<dbReference type="InterPro" id="IPR021352">
    <property type="entry name" value="DUF2971"/>
</dbReference>
<sequence length="240" mass="27559">MNDRHEFIYTRDLAMSALNKIGATQKEVNDFSDSWKTLPLQDNYIWSFSFNPESETLWNVYNGVNKGVSMAYSGASIMHALNNHLNPGIKSTDQIDFGNAFIAGLKVDYSEEFQKSTIKSIIIEWLYAYRAIEHNSKEAEEILMISAQALFFYALIFKNKYLSTEQEVRFLVIKKNLDNKIHADGKRDNKPYILCPIEPSNMLKSVTIQTNSTHSKNEVQNILDTSGFHCVKIYNSLMPY</sequence>
<dbReference type="EMBL" id="JBHSSL010000054">
    <property type="protein sequence ID" value="MFC6170797.1"/>
    <property type="molecule type" value="Genomic_DNA"/>
</dbReference>
<name>A0ABW1RH19_9LACO</name>
<dbReference type="Pfam" id="PF11185">
    <property type="entry name" value="DUF2971"/>
    <property type="match status" value="1"/>
</dbReference>
<gene>
    <name evidence="1" type="ORF">ACFQGP_09435</name>
</gene>
<keyword evidence="2" id="KW-1185">Reference proteome</keyword>
<dbReference type="RefSeq" id="WP_125553623.1">
    <property type="nucleotide sequence ID" value="NZ_JBHSSL010000054.1"/>
</dbReference>
<organism evidence="1 2">
    <name type="scientific">Loigolactobacillus jiayinensis</name>
    <dbReference type="NCBI Taxonomy" id="2486016"/>
    <lineage>
        <taxon>Bacteria</taxon>
        <taxon>Bacillati</taxon>
        <taxon>Bacillota</taxon>
        <taxon>Bacilli</taxon>
        <taxon>Lactobacillales</taxon>
        <taxon>Lactobacillaceae</taxon>
        <taxon>Loigolactobacillus</taxon>
    </lineage>
</organism>
<accession>A0ABW1RH19</accession>
<proteinExistence type="predicted"/>
<evidence type="ECO:0000313" key="1">
    <source>
        <dbReference type="EMBL" id="MFC6170797.1"/>
    </source>
</evidence>
<dbReference type="Proteomes" id="UP001596289">
    <property type="component" value="Unassembled WGS sequence"/>
</dbReference>